<keyword evidence="3" id="KW-1185">Reference proteome</keyword>
<dbReference type="InterPro" id="IPR036866">
    <property type="entry name" value="RibonucZ/Hydroxyglut_hydro"/>
</dbReference>
<dbReference type="PANTHER" id="PTHR30619:SF7">
    <property type="entry name" value="BETA-LACTAMASE DOMAIN PROTEIN"/>
    <property type="match status" value="1"/>
</dbReference>
<dbReference type="InterPro" id="IPR052159">
    <property type="entry name" value="Competence_DNA_uptake"/>
</dbReference>
<accession>A0ABS7L7X6</accession>
<dbReference type="Gene3D" id="3.60.15.10">
    <property type="entry name" value="Ribonuclease Z/Hydroxyacylglutathione hydrolase-like"/>
    <property type="match status" value="1"/>
</dbReference>
<dbReference type="Proteomes" id="UP000779049">
    <property type="component" value="Unassembled WGS sequence"/>
</dbReference>
<dbReference type="CDD" id="cd07731">
    <property type="entry name" value="ComA-like_MBL-fold"/>
    <property type="match status" value="1"/>
</dbReference>
<dbReference type="SUPFAM" id="SSF56281">
    <property type="entry name" value="Metallo-hydrolase/oxidoreductase"/>
    <property type="match status" value="1"/>
</dbReference>
<gene>
    <name evidence="2" type="ORF">FLB61_08920</name>
</gene>
<feature type="domain" description="Metallo-beta-lactamase" evidence="1">
    <location>
        <begin position="58"/>
        <end position="252"/>
    </location>
</feature>
<dbReference type="InterPro" id="IPR001279">
    <property type="entry name" value="Metallo-B-lactamas"/>
</dbReference>
<dbReference type="PANTHER" id="PTHR30619">
    <property type="entry name" value="DNA INTERNALIZATION/COMPETENCE PROTEIN COMEC/REC2"/>
    <property type="match status" value="1"/>
</dbReference>
<evidence type="ECO:0000313" key="3">
    <source>
        <dbReference type="Proteomes" id="UP000779049"/>
    </source>
</evidence>
<reference evidence="2 3" key="1">
    <citation type="journal article" date="2020" name="New Microbes New Infect">
        <title>Sellimonas caecigallum sp. nov., description and genome sequence of a new member of the Sellimonas genus isolated from the cecum of feral chicken.</title>
        <authorList>
            <person name="Wongkuna S."/>
            <person name="Ghimire S."/>
            <person name="Antony L."/>
            <person name="Chankhamhaengdecha S."/>
            <person name="Janvilisri T."/>
            <person name="Scaria J."/>
        </authorList>
    </citation>
    <scope>NUCLEOTIDE SEQUENCE [LARGE SCALE GENOMIC DNA]</scope>
    <source>
        <strain evidence="2 3">SW451</strain>
    </source>
</reference>
<sequence>MRNKSKKRRIHLFFLLVFLSVAGLISFFRQGQTETDTGTDIAQYASGNMRVHFIDVGQADCILVQADGRNLLIDAGGNESEQLVVEYLRDQGVIYLDYVIASHAHVDHIGGMDAVIRNFPIGMFFLPKEKYDTESFQDVLIAVREKEITIHRPEFKEAYRLGEARFLFVTPDSEKQYEDVNDLSLGIRISNGAHSFLICGDISKKMEKQILKSRVYIRSDVMKLNHHGSSDANSWKFLKQVDPSFVVLTCGKSNDYGHPHRSVMKRIKKLDAGVFRTDRQGTIVFESDGEHLTSSKSPDEER</sequence>
<dbReference type="Pfam" id="PF00753">
    <property type="entry name" value="Lactamase_B"/>
    <property type="match status" value="1"/>
</dbReference>
<dbReference type="InterPro" id="IPR035681">
    <property type="entry name" value="ComA-like_MBL"/>
</dbReference>
<comment type="caution">
    <text evidence="2">The sequence shown here is derived from an EMBL/GenBank/DDBJ whole genome shotgun (WGS) entry which is preliminary data.</text>
</comment>
<dbReference type="SMART" id="SM00849">
    <property type="entry name" value="Lactamase_B"/>
    <property type="match status" value="1"/>
</dbReference>
<protein>
    <submittedName>
        <fullName evidence="2">MBL fold metallo-hydrolase</fullName>
    </submittedName>
</protein>
<evidence type="ECO:0000259" key="1">
    <source>
        <dbReference type="SMART" id="SM00849"/>
    </source>
</evidence>
<name>A0ABS7L7X6_9FIRM</name>
<dbReference type="RefSeq" id="WP_221919929.1">
    <property type="nucleotide sequence ID" value="NZ_CP173660.1"/>
</dbReference>
<dbReference type="EMBL" id="VIRV01000012">
    <property type="protein sequence ID" value="MBY0759204.1"/>
    <property type="molecule type" value="Genomic_DNA"/>
</dbReference>
<organism evidence="2 3">
    <name type="scientific">Sellimonas caecigallum</name>
    <dbReference type="NCBI Taxonomy" id="2592333"/>
    <lineage>
        <taxon>Bacteria</taxon>
        <taxon>Bacillati</taxon>
        <taxon>Bacillota</taxon>
        <taxon>Clostridia</taxon>
        <taxon>Lachnospirales</taxon>
        <taxon>Lachnospiraceae</taxon>
        <taxon>Sellimonas</taxon>
    </lineage>
</organism>
<proteinExistence type="predicted"/>
<evidence type="ECO:0000313" key="2">
    <source>
        <dbReference type="EMBL" id="MBY0759204.1"/>
    </source>
</evidence>